<organism evidence="1">
    <name type="scientific">Cuerna arida</name>
    <dbReference type="NCBI Taxonomy" id="1464854"/>
    <lineage>
        <taxon>Eukaryota</taxon>
        <taxon>Metazoa</taxon>
        <taxon>Ecdysozoa</taxon>
        <taxon>Arthropoda</taxon>
        <taxon>Hexapoda</taxon>
        <taxon>Insecta</taxon>
        <taxon>Pterygota</taxon>
        <taxon>Neoptera</taxon>
        <taxon>Paraneoptera</taxon>
        <taxon>Hemiptera</taxon>
        <taxon>Auchenorrhyncha</taxon>
        <taxon>Membracoidea</taxon>
        <taxon>Cicadellidae</taxon>
        <taxon>Cicadellinae</taxon>
        <taxon>Proconiini</taxon>
        <taxon>Cuerna</taxon>
    </lineage>
</organism>
<gene>
    <name evidence="1" type="ORF">g.22668</name>
</gene>
<dbReference type="AlphaFoldDB" id="A0A1B6EIK4"/>
<dbReference type="EMBL" id="GECZ01032012">
    <property type="protein sequence ID" value="JAS37757.1"/>
    <property type="molecule type" value="Transcribed_RNA"/>
</dbReference>
<reference evidence="1" key="1">
    <citation type="submission" date="2015-11" db="EMBL/GenBank/DDBJ databases">
        <title>De novo transcriptome assembly of four potential Pierce s Disease insect vectors from Arizona vineyards.</title>
        <authorList>
            <person name="Tassone E.E."/>
        </authorList>
    </citation>
    <scope>NUCLEOTIDE SEQUENCE</scope>
</reference>
<accession>A0A1B6EIK4</accession>
<evidence type="ECO:0000313" key="1">
    <source>
        <dbReference type="EMBL" id="JAS37757.1"/>
    </source>
</evidence>
<sequence length="113" mass="13367">MGSHSGVWAFNDELRKMESSQWLDYRRISNGILHIRLTRRAYRRQDAAIHVASDELVLGQCNVAQFLDRMSHCTRRLGLRRVDQEKDDWILLSCYPHLTTRHHLSLLFDLCFV</sequence>
<proteinExistence type="predicted"/>
<name>A0A1B6EIK4_9HEMI</name>
<protein>
    <submittedName>
        <fullName evidence="1">Uncharacterized protein</fullName>
    </submittedName>
</protein>